<keyword evidence="9" id="KW-1185">Reference proteome</keyword>
<dbReference type="Gene3D" id="2.10.109.10">
    <property type="entry name" value="Umud Fragment, subunit A"/>
    <property type="match status" value="1"/>
</dbReference>
<dbReference type="Pfam" id="PF10502">
    <property type="entry name" value="Peptidase_S26"/>
    <property type="match status" value="2"/>
</dbReference>
<keyword evidence="5 6" id="KW-0378">Hydrolase</keyword>
<feature type="domain" description="Peptidase S26" evidence="7">
    <location>
        <begin position="266"/>
        <end position="297"/>
    </location>
</feature>
<name>A0ABY7WKN9_9SPHI</name>
<dbReference type="CDD" id="cd06530">
    <property type="entry name" value="S26_SPase_I"/>
    <property type="match status" value="2"/>
</dbReference>
<feature type="domain" description="Peptidase S26" evidence="7">
    <location>
        <begin position="21"/>
        <end position="171"/>
    </location>
</feature>
<dbReference type="PANTHER" id="PTHR43390">
    <property type="entry name" value="SIGNAL PEPTIDASE I"/>
    <property type="match status" value="1"/>
</dbReference>
<dbReference type="EMBL" id="CP117880">
    <property type="protein sequence ID" value="WDF69713.1"/>
    <property type="molecule type" value="Genomic_DNA"/>
</dbReference>
<proteinExistence type="inferred from homology"/>
<keyword evidence="6" id="KW-0472">Membrane</keyword>
<dbReference type="RefSeq" id="WP_274268425.1">
    <property type="nucleotide sequence ID" value="NZ_CP117880.1"/>
</dbReference>
<comment type="similarity">
    <text evidence="2 6">Belongs to the peptidase S26 family.</text>
</comment>
<dbReference type="EC" id="3.4.21.89" evidence="3 6"/>
<evidence type="ECO:0000256" key="6">
    <source>
        <dbReference type="RuleBase" id="RU362042"/>
    </source>
</evidence>
<keyword evidence="6" id="KW-1133">Transmembrane helix</keyword>
<evidence type="ECO:0000256" key="5">
    <source>
        <dbReference type="ARBA" id="ARBA00022801"/>
    </source>
</evidence>
<comment type="catalytic activity">
    <reaction evidence="1 6">
        <text>Cleavage of hydrophobic, N-terminal signal or leader sequences from secreted and periplasmic proteins.</text>
        <dbReference type="EC" id="3.4.21.89"/>
    </reaction>
</comment>
<organism evidence="8 9">
    <name type="scientific">Sphingobacterium oryzagri</name>
    <dbReference type="NCBI Taxonomy" id="3025669"/>
    <lineage>
        <taxon>Bacteria</taxon>
        <taxon>Pseudomonadati</taxon>
        <taxon>Bacteroidota</taxon>
        <taxon>Sphingobacteriia</taxon>
        <taxon>Sphingobacteriales</taxon>
        <taxon>Sphingobacteriaceae</taxon>
        <taxon>Sphingobacterium</taxon>
    </lineage>
</organism>
<reference evidence="8 9" key="1">
    <citation type="submission" date="2023-02" db="EMBL/GenBank/DDBJ databases">
        <title>Genome sequence of Sphingobacterium sp. KACC 22765.</title>
        <authorList>
            <person name="Kim S."/>
            <person name="Heo J."/>
            <person name="Kwon S.-W."/>
        </authorList>
    </citation>
    <scope>NUCLEOTIDE SEQUENCE [LARGE SCALE GENOMIC DNA]</scope>
    <source>
        <strain evidence="8 9">KACC 22765</strain>
    </source>
</reference>
<dbReference type="PANTHER" id="PTHR43390:SF1">
    <property type="entry name" value="CHLOROPLAST PROCESSING PEPTIDASE"/>
    <property type="match status" value="1"/>
</dbReference>
<evidence type="ECO:0000313" key="9">
    <source>
        <dbReference type="Proteomes" id="UP001221558"/>
    </source>
</evidence>
<dbReference type="InterPro" id="IPR019758">
    <property type="entry name" value="Pept_S26A_signal_pept_1_CS"/>
</dbReference>
<sequence length="303" mass="34618">MYADFYNRIINHVFKCSILILKVVLIGAGVLVGLRLFVVDVYRIPSDSMNDKLEVGDFIVANKLKFSLFSSFFSYFGYDSAPQNGEILVFRNSLVGNTLFVKRCVGTPNQMFSMKRGVVYINGIAQEESSTVKQLYFVWYNDLGAVKGDLFQSGKSIGYISLNKYFTMEMNVGEKSALIKQGNVDSITIVNKLNERESQLLNRPEQAESVQNVGEFRIPFRGLEISLDTNLSEVYLQAIKQFEGVEVLVNNGKYYLDGQQAKHYIFKYNYYFMLGDNRDDSYDSRFYGIIPKHLLVASYINKI</sequence>
<evidence type="ECO:0000256" key="2">
    <source>
        <dbReference type="ARBA" id="ARBA00009370"/>
    </source>
</evidence>
<dbReference type="NCBIfam" id="TIGR02227">
    <property type="entry name" value="sigpep_I_bact"/>
    <property type="match status" value="1"/>
</dbReference>
<evidence type="ECO:0000259" key="7">
    <source>
        <dbReference type="Pfam" id="PF10502"/>
    </source>
</evidence>
<gene>
    <name evidence="8" type="primary">lepB</name>
    <name evidence="8" type="ORF">PQ465_04860</name>
</gene>
<evidence type="ECO:0000256" key="1">
    <source>
        <dbReference type="ARBA" id="ARBA00000677"/>
    </source>
</evidence>
<dbReference type="PROSITE" id="PS00761">
    <property type="entry name" value="SPASE_I_3"/>
    <property type="match status" value="1"/>
</dbReference>
<evidence type="ECO:0000313" key="8">
    <source>
        <dbReference type="EMBL" id="WDF69713.1"/>
    </source>
</evidence>
<feature type="transmembrane region" description="Helical" evidence="6">
    <location>
        <begin position="12"/>
        <end position="38"/>
    </location>
</feature>
<dbReference type="SUPFAM" id="SSF51306">
    <property type="entry name" value="LexA/Signal peptidase"/>
    <property type="match status" value="1"/>
</dbReference>
<keyword evidence="6" id="KW-0645">Protease</keyword>
<dbReference type="InterPro" id="IPR000223">
    <property type="entry name" value="Pept_S26A_signal_pept_1"/>
</dbReference>
<evidence type="ECO:0000256" key="4">
    <source>
        <dbReference type="ARBA" id="ARBA00019232"/>
    </source>
</evidence>
<dbReference type="Proteomes" id="UP001221558">
    <property type="component" value="Chromosome"/>
</dbReference>
<keyword evidence="6" id="KW-0812">Transmembrane</keyword>
<comment type="subcellular location">
    <subcellularLocation>
        <location evidence="6">Membrane</location>
        <topology evidence="6">Single-pass type II membrane protein</topology>
    </subcellularLocation>
</comment>
<dbReference type="InterPro" id="IPR019533">
    <property type="entry name" value="Peptidase_S26"/>
</dbReference>
<protein>
    <recommendedName>
        <fullName evidence="4 6">Signal peptidase I</fullName>
        <ecNumber evidence="3 6">3.4.21.89</ecNumber>
    </recommendedName>
</protein>
<dbReference type="InterPro" id="IPR036286">
    <property type="entry name" value="LexA/Signal_pep-like_sf"/>
</dbReference>
<dbReference type="GO" id="GO:0009003">
    <property type="term" value="F:signal peptidase activity"/>
    <property type="evidence" value="ECO:0007669"/>
    <property type="project" value="UniProtKB-EC"/>
</dbReference>
<dbReference type="PRINTS" id="PR00727">
    <property type="entry name" value="LEADERPTASE"/>
</dbReference>
<evidence type="ECO:0000256" key="3">
    <source>
        <dbReference type="ARBA" id="ARBA00013208"/>
    </source>
</evidence>
<accession>A0ABY7WKN9</accession>